<dbReference type="SUPFAM" id="SSF46785">
    <property type="entry name" value="Winged helix' DNA-binding domain"/>
    <property type="match status" value="1"/>
</dbReference>
<organism evidence="6 7">
    <name type="scientific">Aestuariispira insulae</name>
    <dbReference type="NCBI Taxonomy" id="1461337"/>
    <lineage>
        <taxon>Bacteria</taxon>
        <taxon>Pseudomonadati</taxon>
        <taxon>Pseudomonadota</taxon>
        <taxon>Alphaproteobacteria</taxon>
        <taxon>Rhodospirillales</taxon>
        <taxon>Kiloniellaceae</taxon>
        <taxon>Aestuariispira</taxon>
    </lineage>
</organism>
<keyword evidence="3" id="KW-0238">DNA-binding</keyword>
<dbReference type="PROSITE" id="PS50931">
    <property type="entry name" value="HTH_LYSR"/>
    <property type="match status" value="1"/>
</dbReference>
<dbReference type="InterPro" id="IPR036388">
    <property type="entry name" value="WH-like_DNA-bd_sf"/>
</dbReference>
<evidence type="ECO:0000256" key="4">
    <source>
        <dbReference type="ARBA" id="ARBA00023163"/>
    </source>
</evidence>
<evidence type="ECO:0000256" key="3">
    <source>
        <dbReference type="ARBA" id="ARBA00023125"/>
    </source>
</evidence>
<reference evidence="6 7" key="1">
    <citation type="submission" date="2018-07" db="EMBL/GenBank/DDBJ databases">
        <title>Genomic Encyclopedia of Type Strains, Phase III (KMG-III): the genomes of soil and plant-associated and newly described type strains.</title>
        <authorList>
            <person name="Whitman W."/>
        </authorList>
    </citation>
    <scope>NUCLEOTIDE SEQUENCE [LARGE SCALE GENOMIC DNA]</scope>
    <source>
        <strain evidence="6 7">CECT 8488</strain>
    </source>
</reference>
<dbReference type="PRINTS" id="PR00039">
    <property type="entry name" value="HTHLYSR"/>
</dbReference>
<dbReference type="Pfam" id="PF03466">
    <property type="entry name" value="LysR_substrate"/>
    <property type="match status" value="1"/>
</dbReference>
<feature type="domain" description="HTH lysR-type" evidence="5">
    <location>
        <begin position="5"/>
        <end position="62"/>
    </location>
</feature>
<dbReference type="Proteomes" id="UP000256845">
    <property type="component" value="Unassembled WGS sequence"/>
</dbReference>
<evidence type="ECO:0000256" key="1">
    <source>
        <dbReference type="ARBA" id="ARBA00009437"/>
    </source>
</evidence>
<dbReference type="RefSeq" id="WP_181905312.1">
    <property type="nucleotide sequence ID" value="NZ_QRDW01000004.1"/>
</dbReference>
<keyword evidence="4" id="KW-0804">Transcription</keyword>
<keyword evidence="7" id="KW-1185">Reference proteome</keyword>
<evidence type="ECO:0000259" key="5">
    <source>
        <dbReference type="PROSITE" id="PS50931"/>
    </source>
</evidence>
<dbReference type="Pfam" id="PF00126">
    <property type="entry name" value="HTH_1"/>
    <property type="match status" value="1"/>
</dbReference>
<evidence type="ECO:0000313" key="7">
    <source>
        <dbReference type="Proteomes" id="UP000256845"/>
    </source>
</evidence>
<dbReference type="InterPro" id="IPR000847">
    <property type="entry name" value="LysR_HTH_N"/>
</dbReference>
<dbReference type="PANTHER" id="PTHR30126">
    <property type="entry name" value="HTH-TYPE TRANSCRIPTIONAL REGULATOR"/>
    <property type="match status" value="1"/>
</dbReference>
<dbReference type="SUPFAM" id="SSF53850">
    <property type="entry name" value="Periplasmic binding protein-like II"/>
    <property type="match status" value="1"/>
</dbReference>
<dbReference type="AlphaFoldDB" id="A0A3D9HMY7"/>
<dbReference type="Gene3D" id="3.40.190.10">
    <property type="entry name" value="Periplasmic binding protein-like II"/>
    <property type="match status" value="2"/>
</dbReference>
<dbReference type="GO" id="GO:0000976">
    <property type="term" value="F:transcription cis-regulatory region binding"/>
    <property type="evidence" value="ECO:0007669"/>
    <property type="project" value="TreeGrafter"/>
</dbReference>
<sequence length="315" mass="34982">MPLSLELRHFRLLVALESHQSLTRAAASLSLTQPAASHQLREMDRRIGTPVVQRVKGKYRFTPIGERLLGTAKVIENALSQAESDVLNYRKGVSHIVRVGSHAYGCYQWLPAFMRRFQDQENDVDTEIVGSLTSLSHQAVASGEIDVALTAGRLNHNRLTAFPLFEDELVGILPPDHPLAGKEWLEAEDFLPQPFISYGIQPERGFEHDLLFSPANVALHKIIKAGVTEAVVELVRSGFGLGILSQWAVRGHLKNDTLVAKRLSKNGIFVTWQALIRQEESESSVVYHFAQSLQEWCRDGSFDAVIAGHAPPPGR</sequence>
<dbReference type="Gene3D" id="1.10.10.10">
    <property type="entry name" value="Winged helix-like DNA-binding domain superfamily/Winged helix DNA-binding domain"/>
    <property type="match status" value="1"/>
</dbReference>
<gene>
    <name evidence="6" type="ORF">DFP90_104100</name>
</gene>
<dbReference type="EMBL" id="QRDW01000004">
    <property type="protein sequence ID" value="RED50828.1"/>
    <property type="molecule type" value="Genomic_DNA"/>
</dbReference>
<comment type="caution">
    <text evidence="6">The sequence shown here is derived from an EMBL/GenBank/DDBJ whole genome shotgun (WGS) entry which is preliminary data.</text>
</comment>
<proteinExistence type="inferred from homology"/>
<protein>
    <submittedName>
        <fullName evidence="6">LysR family transcriptional regulator</fullName>
    </submittedName>
</protein>
<name>A0A3D9HMY7_9PROT</name>
<dbReference type="GO" id="GO:0003700">
    <property type="term" value="F:DNA-binding transcription factor activity"/>
    <property type="evidence" value="ECO:0007669"/>
    <property type="project" value="InterPro"/>
</dbReference>
<dbReference type="InterPro" id="IPR036390">
    <property type="entry name" value="WH_DNA-bd_sf"/>
</dbReference>
<evidence type="ECO:0000256" key="2">
    <source>
        <dbReference type="ARBA" id="ARBA00023015"/>
    </source>
</evidence>
<evidence type="ECO:0000313" key="6">
    <source>
        <dbReference type="EMBL" id="RED50828.1"/>
    </source>
</evidence>
<keyword evidence="2" id="KW-0805">Transcription regulation</keyword>
<comment type="similarity">
    <text evidence="1">Belongs to the LysR transcriptional regulatory family.</text>
</comment>
<dbReference type="PANTHER" id="PTHR30126:SF25">
    <property type="entry name" value="HTH-TYPE TRANSCRIPTIONAL REGULATOR METR"/>
    <property type="match status" value="1"/>
</dbReference>
<accession>A0A3D9HMY7</accession>
<dbReference type="InterPro" id="IPR005119">
    <property type="entry name" value="LysR_subst-bd"/>
</dbReference>